<accession>A0ABW5IVJ4</accession>
<evidence type="ECO:0000313" key="2">
    <source>
        <dbReference type="Proteomes" id="UP001597468"/>
    </source>
</evidence>
<proteinExistence type="predicted"/>
<dbReference type="Proteomes" id="UP001597468">
    <property type="component" value="Unassembled WGS sequence"/>
</dbReference>
<sequence>MRVQDEILEKYLPAHTKPGHLNGNCFVSLVGFQFKDLEAADQSSFVFRF</sequence>
<name>A0ABW5IVJ4_9FLAO</name>
<keyword evidence="2" id="KW-1185">Reference proteome</keyword>
<reference evidence="2" key="1">
    <citation type="journal article" date="2019" name="Int. J. Syst. Evol. Microbiol.">
        <title>The Global Catalogue of Microorganisms (GCM) 10K type strain sequencing project: providing services to taxonomists for standard genome sequencing and annotation.</title>
        <authorList>
            <consortium name="The Broad Institute Genomics Platform"/>
            <consortium name="The Broad Institute Genome Sequencing Center for Infectious Disease"/>
            <person name="Wu L."/>
            <person name="Ma J."/>
        </authorList>
    </citation>
    <scope>NUCLEOTIDE SEQUENCE [LARGE SCALE GENOMIC DNA]</scope>
    <source>
        <strain evidence="2">KCTC 42585</strain>
    </source>
</reference>
<gene>
    <name evidence="1" type="ORF">ACFSTG_02515</name>
</gene>
<dbReference type="EMBL" id="JBHULT010000005">
    <property type="protein sequence ID" value="MFD2516754.1"/>
    <property type="molecule type" value="Genomic_DNA"/>
</dbReference>
<dbReference type="RefSeq" id="WP_380748130.1">
    <property type="nucleotide sequence ID" value="NZ_JBHULT010000005.1"/>
</dbReference>
<dbReference type="InterPro" id="IPR018644">
    <property type="entry name" value="DUF2071"/>
</dbReference>
<comment type="caution">
    <text evidence="1">The sequence shown here is derived from an EMBL/GenBank/DDBJ whole genome shotgun (WGS) entry which is preliminary data.</text>
</comment>
<dbReference type="Pfam" id="PF09844">
    <property type="entry name" value="DUF2071"/>
    <property type="match status" value="1"/>
</dbReference>
<evidence type="ECO:0000313" key="1">
    <source>
        <dbReference type="EMBL" id="MFD2516754.1"/>
    </source>
</evidence>
<protein>
    <submittedName>
        <fullName evidence="1">DUF2071 domain-containing protein</fullName>
    </submittedName>
</protein>
<organism evidence="1 2">
    <name type="scientific">Salinimicrobium flavum</name>
    <dbReference type="NCBI Taxonomy" id="1737065"/>
    <lineage>
        <taxon>Bacteria</taxon>
        <taxon>Pseudomonadati</taxon>
        <taxon>Bacteroidota</taxon>
        <taxon>Flavobacteriia</taxon>
        <taxon>Flavobacteriales</taxon>
        <taxon>Flavobacteriaceae</taxon>
        <taxon>Salinimicrobium</taxon>
    </lineage>
</organism>